<organism evidence="2 3">
    <name type="scientific">Kocuria rosea subsp. polaris</name>
    <dbReference type="NCBI Taxonomy" id="136273"/>
    <lineage>
        <taxon>Bacteria</taxon>
        <taxon>Bacillati</taxon>
        <taxon>Actinomycetota</taxon>
        <taxon>Actinomycetes</taxon>
        <taxon>Micrococcales</taxon>
        <taxon>Micrococcaceae</taxon>
        <taxon>Kocuria</taxon>
    </lineage>
</organism>
<evidence type="ECO:0000313" key="3">
    <source>
        <dbReference type="Proteomes" id="UP000053512"/>
    </source>
</evidence>
<feature type="region of interest" description="Disordered" evidence="1">
    <location>
        <begin position="65"/>
        <end position="148"/>
    </location>
</feature>
<dbReference type="RefSeq" id="WP_058873665.1">
    <property type="nucleotide sequence ID" value="NZ_LQBK01000009.1"/>
</dbReference>
<evidence type="ECO:0000256" key="1">
    <source>
        <dbReference type="SAM" id="MobiDB-lite"/>
    </source>
</evidence>
<evidence type="ECO:0000313" key="2">
    <source>
        <dbReference type="EMBL" id="KUG60896.1"/>
    </source>
</evidence>
<proteinExistence type="predicted"/>
<evidence type="ECO:0008006" key="4">
    <source>
        <dbReference type="Google" id="ProtNLM"/>
    </source>
</evidence>
<dbReference type="Proteomes" id="UP000053512">
    <property type="component" value="Unassembled WGS sequence"/>
</dbReference>
<dbReference type="AlphaFoldDB" id="A0A0W8IMM2"/>
<reference evidence="3" key="1">
    <citation type="submission" date="2015-12" db="EMBL/GenBank/DDBJ databases">
        <authorList>
            <person name="Nair G.R."/>
            <person name="Kaur G."/>
            <person name="Mayilraj S."/>
        </authorList>
    </citation>
    <scope>NUCLEOTIDE SEQUENCE [LARGE SCALE GENOMIC DNA]</scope>
    <source>
        <strain evidence="3">CD08_4</strain>
    </source>
</reference>
<dbReference type="EMBL" id="LQBK01000009">
    <property type="protein sequence ID" value="KUG60896.1"/>
    <property type="molecule type" value="Genomic_DNA"/>
</dbReference>
<sequence>MIKRLIFVTGFGVGFVVGSASGRKSYEALKQNAVKTWQDPKVQEKVSEGTDWVKSEVPVVGGKLADSAKKAADTVGTKASDASSSVKEKVSGSSAGSGSSGDAASSTTASSTGTASTGYTDLQDAKPVTPESPLDPAEPHPAPGDPQN</sequence>
<feature type="compositionally biased region" description="Pro residues" evidence="1">
    <location>
        <begin position="139"/>
        <end position="148"/>
    </location>
</feature>
<dbReference type="OrthoDB" id="5125216at2"/>
<feature type="compositionally biased region" description="Low complexity" evidence="1">
    <location>
        <begin position="91"/>
        <end position="120"/>
    </location>
</feature>
<gene>
    <name evidence="2" type="ORF">AVL61_09740</name>
</gene>
<accession>A0A0W8IMM2</accession>
<protein>
    <recommendedName>
        <fullName evidence="4">YtxH domain-containing protein</fullName>
    </recommendedName>
</protein>
<comment type="caution">
    <text evidence="2">The sequence shown here is derived from an EMBL/GenBank/DDBJ whole genome shotgun (WGS) entry which is preliminary data.</text>
</comment>
<name>A0A0W8IMM2_KOCRO</name>